<dbReference type="AlphaFoldDB" id="A0A1M6SJR9"/>
<dbReference type="EMBL" id="FRBD01000003">
    <property type="protein sequence ID" value="SHK44955.1"/>
    <property type="molecule type" value="Genomic_DNA"/>
</dbReference>
<evidence type="ECO:0000256" key="1">
    <source>
        <dbReference type="SAM" id="Phobius"/>
    </source>
</evidence>
<reference evidence="2 3" key="1">
    <citation type="submission" date="2016-11" db="EMBL/GenBank/DDBJ databases">
        <authorList>
            <person name="Jaros S."/>
            <person name="Januszkiewicz K."/>
            <person name="Wedrychowicz H."/>
        </authorList>
    </citation>
    <scope>NUCLEOTIDE SEQUENCE [LARGE SCALE GENOMIC DNA]</scope>
    <source>
        <strain evidence="2 3">KHT3</strain>
    </source>
</reference>
<accession>A0A1M6SJR9</accession>
<proteinExistence type="predicted"/>
<gene>
    <name evidence="2" type="ORF">SAMN05216463_103226</name>
</gene>
<evidence type="ECO:0000313" key="2">
    <source>
        <dbReference type="EMBL" id="SHK44955.1"/>
    </source>
</evidence>
<evidence type="ECO:0008006" key="4">
    <source>
        <dbReference type="Google" id="ProtNLM"/>
    </source>
</evidence>
<protein>
    <recommendedName>
        <fullName evidence="4">Phosphodiester glycosidase domain-containing protein</fullName>
    </recommendedName>
</protein>
<feature type="transmembrane region" description="Helical" evidence="1">
    <location>
        <begin position="44"/>
        <end position="64"/>
    </location>
</feature>
<keyword evidence="1" id="KW-0472">Membrane</keyword>
<keyword evidence="1" id="KW-1133">Transmembrane helix</keyword>
<organism evidence="2 3">
    <name type="scientific">Xylanibacter ruminicola</name>
    <name type="common">Prevotella ruminicola</name>
    <dbReference type="NCBI Taxonomy" id="839"/>
    <lineage>
        <taxon>Bacteria</taxon>
        <taxon>Pseudomonadati</taxon>
        <taxon>Bacteroidota</taxon>
        <taxon>Bacteroidia</taxon>
        <taxon>Bacteroidales</taxon>
        <taxon>Prevotellaceae</taxon>
        <taxon>Xylanibacter</taxon>
    </lineage>
</organism>
<name>A0A1M6SJR9_XYLRU</name>
<sequence>MDDINMQKPEVPIIIIERDEQPQAKESVTKVIVPSQKQKWLKRFLALIAVGCLMIAVLAGYYFWNYYYNIGITVSVTPEQNIEKLQRPATQGKPEVVMTSDSILGVAMDFYAIHGLKASIEFEEPDTADTSVYLYCRSADHKADSTYIGSLVADGKEYQSDTHRLGYMAMLGNNSVIGISRSEKVKDFVLEQGGSFFRQFILVSNGTIPSRFFLHGKVERRAIGRIGDQLYFIATRHKETLWDFADALREYGFIDAIYITGGADCYSYYRNRDGIRFDIGVPALYPHKKWTSIIPWLVFRKTIR</sequence>
<evidence type="ECO:0000313" key="3">
    <source>
        <dbReference type="Proteomes" id="UP000184130"/>
    </source>
</evidence>
<keyword evidence="1" id="KW-0812">Transmembrane</keyword>
<dbReference type="SMR" id="A0A1M6SJR9"/>
<dbReference type="Proteomes" id="UP000184130">
    <property type="component" value="Unassembled WGS sequence"/>
</dbReference>